<dbReference type="AlphaFoldDB" id="A0A5B6WDM3"/>
<dbReference type="Proteomes" id="UP000325315">
    <property type="component" value="Unassembled WGS sequence"/>
</dbReference>
<name>A0A5B6WDM3_9ROSI</name>
<proteinExistence type="predicted"/>
<dbReference type="GO" id="GO:0003964">
    <property type="term" value="F:RNA-directed DNA polymerase activity"/>
    <property type="evidence" value="ECO:0007669"/>
    <property type="project" value="UniProtKB-KW"/>
</dbReference>
<keyword evidence="1" id="KW-0695">RNA-directed DNA polymerase</keyword>
<keyword evidence="2" id="KW-1185">Reference proteome</keyword>
<keyword evidence="1" id="KW-0548">Nucleotidyltransferase</keyword>
<evidence type="ECO:0000313" key="1">
    <source>
        <dbReference type="EMBL" id="KAA3479426.1"/>
    </source>
</evidence>
<comment type="caution">
    <text evidence="1">The sequence shown here is derived from an EMBL/GenBank/DDBJ whole genome shotgun (WGS) entry which is preliminary data.</text>
</comment>
<dbReference type="PANTHER" id="PTHR33116">
    <property type="entry name" value="REVERSE TRANSCRIPTASE ZINC-BINDING DOMAIN-CONTAINING PROTEIN-RELATED-RELATED"/>
    <property type="match status" value="1"/>
</dbReference>
<sequence length="138" mass="16199">MSKRVASWRTRMLSIGGREAIIKVIIQTIPLYAMPCFLLPSSLCKELEVVIARFWWQKKAGKTKQWWRLIENPTSLTTRIIRAKYCHDSNFMEVQTHLSFGRVFGILKLYWNLGFDEGLDRDNLSQFGRNISYRGIIK</sequence>
<organism evidence="1 2">
    <name type="scientific">Gossypium australe</name>
    <dbReference type="NCBI Taxonomy" id="47621"/>
    <lineage>
        <taxon>Eukaryota</taxon>
        <taxon>Viridiplantae</taxon>
        <taxon>Streptophyta</taxon>
        <taxon>Embryophyta</taxon>
        <taxon>Tracheophyta</taxon>
        <taxon>Spermatophyta</taxon>
        <taxon>Magnoliopsida</taxon>
        <taxon>eudicotyledons</taxon>
        <taxon>Gunneridae</taxon>
        <taxon>Pentapetalae</taxon>
        <taxon>rosids</taxon>
        <taxon>malvids</taxon>
        <taxon>Malvales</taxon>
        <taxon>Malvaceae</taxon>
        <taxon>Malvoideae</taxon>
        <taxon>Gossypium</taxon>
    </lineage>
</organism>
<accession>A0A5B6WDM3</accession>
<keyword evidence="1" id="KW-0808">Transferase</keyword>
<dbReference type="OrthoDB" id="913367at2759"/>
<dbReference type="EMBL" id="SMMG02000003">
    <property type="protein sequence ID" value="KAA3479426.1"/>
    <property type="molecule type" value="Genomic_DNA"/>
</dbReference>
<evidence type="ECO:0000313" key="2">
    <source>
        <dbReference type="Proteomes" id="UP000325315"/>
    </source>
</evidence>
<gene>
    <name evidence="1" type="ORF">EPI10_019936</name>
</gene>
<protein>
    <submittedName>
        <fullName evidence="1">RNA-directed DNA polymerase-like protein</fullName>
    </submittedName>
</protein>
<dbReference type="PANTHER" id="PTHR33116:SF86">
    <property type="entry name" value="REVERSE TRANSCRIPTASE DOMAIN-CONTAINING PROTEIN"/>
    <property type="match status" value="1"/>
</dbReference>
<reference evidence="2" key="1">
    <citation type="journal article" date="2019" name="Plant Biotechnol. J.">
        <title>Genome sequencing of the Australian wild diploid species Gossypium australe highlights disease resistance and delayed gland morphogenesis.</title>
        <authorList>
            <person name="Cai Y."/>
            <person name="Cai X."/>
            <person name="Wang Q."/>
            <person name="Wang P."/>
            <person name="Zhang Y."/>
            <person name="Cai C."/>
            <person name="Xu Y."/>
            <person name="Wang K."/>
            <person name="Zhou Z."/>
            <person name="Wang C."/>
            <person name="Geng S."/>
            <person name="Li B."/>
            <person name="Dong Q."/>
            <person name="Hou Y."/>
            <person name="Wang H."/>
            <person name="Ai P."/>
            <person name="Liu Z."/>
            <person name="Yi F."/>
            <person name="Sun M."/>
            <person name="An G."/>
            <person name="Cheng J."/>
            <person name="Zhang Y."/>
            <person name="Shi Q."/>
            <person name="Xie Y."/>
            <person name="Shi X."/>
            <person name="Chang Y."/>
            <person name="Huang F."/>
            <person name="Chen Y."/>
            <person name="Hong S."/>
            <person name="Mi L."/>
            <person name="Sun Q."/>
            <person name="Zhang L."/>
            <person name="Zhou B."/>
            <person name="Peng R."/>
            <person name="Zhang X."/>
            <person name="Liu F."/>
        </authorList>
    </citation>
    <scope>NUCLEOTIDE SEQUENCE [LARGE SCALE GENOMIC DNA]</scope>
    <source>
        <strain evidence="2">cv. PA1801</strain>
    </source>
</reference>